<dbReference type="AlphaFoldDB" id="A0A4R3MFK6"/>
<sequence>MRRMLPLIFAALGLITTGIAAAADSSSVPGVTKDTIRIGVPEPFSGPLSTFGAAGYGIEAYYNYINAQGGIHGRKIQVVFGDAACDPARGVAVTKRLIYQEGVFLINGVSCSAVGLALRPVIAATDVPFVIGTASNQNISAPVVHNIFQAVQTAHDFGAEMGNFALSKPGAKRIAIVEHSNEWAKGYSDTVVDVLKKQGLEPIADIRMERGATDATAQVLRLKELKPDFIVSVLYGPESAVFIKAANKFGLNVPMIGALGADYMETQQRVGGPAGMKNFYMVHQYRGLLNTPDLAKFQGIVAKYIQKGQKITDFTFYGPGSAVAVAHVLQEIGPNPTREKFNNAMEKLKDFNTGILAGKMSFSPQDHQGVHTVYVVGYDKAGQRAVFESWDKKANLD</sequence>
<comment type="similarity">
    <text evidence="1">Belongs to the leucine-binding protein family.</text>
</comment>
<dbReference type="CDD" id="cd06343">
    <property type="entry name" value="PBP1_ABC_ligand_binding-like"/>
    <property type="match status" value="1"/>
</dbReference>
<reference evidence="5 6" key="1">
    <citation type="submission" date="2019-03" db="EMBL/GenBank/DDBJ databases">
        <title>Genomic Encyclopedia of Type Strains, Phase IV (KMG-IV): sequencing the most valuable type-strain genomes for metagenomic binning, comparative biology and taxonomic classification.</title>
        <authorList>
            <person name="Goeker M."/>
        </authorList>
    </citation>
    <scope>NUCLEOTIDE SEQUENCE [LARGE SCALE GENOMIC DNA]</scope>
    <source>
        <strain evidence="5 6">DSM 24591</strain>
    </source>
</reference>
<evidence type="ECO:0000256" key="1">
    <source>
        <dbReference type="ARBA" id="ARBA00010062"/>
    </source>
</evidence>
<dbReference type="PANTHER" id="PTHR47235">
    <property type="entry name" value="BLR6548 PROTEIN"/>
    <property type="match status" value="1"/>
</dbReference>
<name>A0A4R3MFK6_9BURK</name>
<dbReference type="Proteomes" id="UP000295525">
    <property type="component" value="Unassembled WGS sequence"/>
</dbReference>
<protein>
    <submittedName>
        <fullName evidence="5">Amino acid/amide ABC transporter substrate-binding protein (HAAT family)</fullName>
    </submittedName>
</protein>
<proteinExistence type="inferred from homology"/>
<dbReference type="InterPro" id="IPR028082">
    <property type="entry name" value="Peripla_BP_I"/>
</dbReference>
<keyword evidence="2 3" id="KW-0732">Signal</keyword>
<evidence type="ECO:0000256" key="2">
    <source>
        <dbReference type="ARBA" id="ARBA00022729"/>
    </source>
</evidence>
<feature type="signal peptide" evidence="3">
    <location>
        <begin position="1"/>
        <end position="22"/>
    </location>
</feature>
<comment type="caution">
    <text evidence="5">The sequence shown here is derived from an EMBL/GenBank/DDBJ whole genome shotgun (WGS) entry which is preliminary data.</text>
</comment>
<accession>A0A4R3MFK6</accession>
<dbReference type="Gene3D" id="3.40.50.2300">
    <property type="match status" value="2"/>
</dbReference>
<dbReference type="Pfam" id="PF13458">
    <property type="entry name" value="Peripla_BP_6"/>
    <property type="match status" value="1"/>
</dbReference>
<feature type="domain" description="Leucine-binding protein" evidence="4">
    <location>
        <begin position="35"/>
        <end position="382"/>
    </location>
</feature>
<organism evidence="5 6">
    <name type="scientific">Paralcaligenes ureilyticus</name>
    <dbReference type="NCBI Taxonomy" id="627131"/>
    <lineage>
        <taxon>Bacteria</taxon>
        <taxon>Pseudomonadati</taxon>
        <taxon>Pseudomonadota</taxon>
        <taxon>Betaproteobacteria</taxon>
        <taxon>Burkholderiales</taxon>
        <taxon>Alcaligenaceae</taxon>
        <taxon>Paralcaligenes</taxon>
    </lineage>
</organism>
<dbReference type="InterPro" id="IPR028081">
    <property type="entry name" value="Leu-bd"/>
</dbReference>
<dbReference type="OrthoDB" id="9777352at2"/>
<evidence type="ECO:0000313" key="6">
    <source>
        <dbReference type="Proteomes" id="UP000295525"/>
    </source>
</evidence>
<dbReference type="SUPFAM" id="SSF53822">
    <property type="entry name" value="Periplasmic binding protein-like I"/>
    <property type="match status" value="1"/>
</dbReference>
<feature type="chain" id="PRO_5020723931" evidence="3">
    <location>
        <begin position="23"/>
        <end position="397"/>
    </location>
</feature>
<evidence type="ECO:0000313" key="5">
    <source>
        <dbReference type="EMBL" id="TCT11099.1"/>
    </source>
</evidence>
<gene>
    <name evidence="5" type="ORF">EDC26_101327</name>
</gene>
<keyword evidence="6" id="KW-1185">Reference proteome</keyword>
<dbReference type="EMBL" id="SMAJ01000001">
    <property type="protein sequence ID" value="TCT11099.1"/>
    <property type="molecule type" value="Genomic_DNA"/>
</dbReference>
<evidence type="ECO:0000256" key="3">
    <source>
        <dbReference type="SAM" id="SignalP"/>
    </source>
</evidence>
<evidence type="ECO:0000259" key="4">
    <source>
        <dbReference type="Pfam" id="PF13458"/>
    </source>
</evidence>
<dbReference type="RefSeq" id="WP_132579499.1">
    <property type="nucleotide sequence ID" value="NZ_SMAJ01000001.1"/>
</dbReference>
<dbReference type="PANTHER" id="PTHR47235:SF1">
    <property type="entry name" value="BLR6548 PROTEIN"/>
    <property type="match status" value="1"/>
</dbReference>